<dbReference type="EMBL" id="CP040871">
    <property type="protein sequence ID" value="QDA56597.1"/>
    <property type="molecule type" value="Genomic_DNA"/>
</dbReference>
<dbReference type="KEGG" id="thes:FHQ07_04360"/>
<dbReference type="Pfam" id="PF04993">
    <property type="entry name" value="TfoX_N"/>
    <property type="match status" value="1"/>
</dbReference>
<protein>
    <submittedName>
        <fullName evidence="3">TfoX/Sxy family protein</fullName>
    </submittedName>
</protein>
<dbReference type="Gene3D" id="3.30.1460.30">
    <property type="entry name" value="YgaC/TfoX-N like chaperone"/>
    <property type="match status" value="1"/>
</dbReference>
<feature type="compositionally biased region" description="Basic residues" evidence="1">
    <location>
        <begin position="105"/>
        <end position="129"/>
    </location>
</feature>
<dbReference type="SUPFAM" id="SSF159894">
    <property type="entry name" value="YgaC/TfoX-N like"/>
    <property type="match status" value="1"/>
</dbReference>
<name>A0A5B7ZNX5_9GAMM</name>
<feature type="region of interest" description="Disordered" evidence="1">
    <location>
        <begin position="104"/>
        <end position="129"/>
    </location>
</feature>
<dbReference type="RefSeq" id="WP_139715603.1">
    <property type="nucleotide sequence ID" value="NZ_CP040871.1"/>
</dbReference>
<dbReference type="InterPro" id="IPR007076">
    <property type="entry name" value="TfoX_N"/>
</dbReference>
<sequence length="129" mass="14323">MSREYLDYLHDLFSAFAAVTTRAMFGGHGVYRDGVIVAIVIDEAIYLKVDAETRAAFEAAGCEPFVYEAKGKAVPMSYWSVPEDALDSPQEFRPWAQRAWEAALRKPKPKPKKAAAKKAAKKAVKKTRG</sequence>
<reference evidence="3 4" key="1">
    <citation type="submission" date="2019-06" db="EMBL/GenBank/DDBJ databases">
        <title>Thermomonas aquatica sp. nov., isolated from an industrial wastewater treatment plant.</title>
        <authorList>
            <person name="Jeon J.H."/>
            <person name="Park D.-S."/>
        </authorList>
    </citation>
    <scope>NUCLEOTIDE SEQUENCE [LARGE SCALE GENOMIC DNA]</scope>
    <source>
        <strain evidence="3 4">SY21</strain>
    </source>
</reference>
<dbReference type="InterPro" id="IPR047525">
    <property type="entry name" value="TfoX-like"/>
</dbReference>
<evidence type="ECO:0000313" key="4">
    <source>
        <dbReference type="Proteomes" id="UP000308149"/>
    </source>
</evidence>
<dbReference type="PANTHER" id="PTHR36121">
    <property type="entry name" value="PROTEIN SXY"/>
    <property type="match status" value="1"/>
</dbReference>
<evidence type="ECO:0000256" key="1">
    <source>
        <dbReference type="SAM" id="MobiDB-lite"/>
    </source>
</evidence>
<gene>
    <name evidence="3" type="ORF">FHQ07_04360</name>
</gene>
<dbReference type="AlphaFoldDB" id="A0A5B7ZNX5"/>
<organism evidence="3 4">
    <name type="scientific">Thermomonas aquatica</name>
    <dbReference type="NCBI Taxonomy" id="2202149"/>
    <lineage>
        <taxon>Bacteria</taxon>
        <taxon>Pseudomonadati</taxon>
        <taxon>Pseudomonadota</taxon>
        <taxon>Gammaproteobacteria</taxon>
        <taxon>Lysobacterales</taxon>
        <taxon>Lysobacteraceae</taxon>
        <taxon>Thermomonas</taxon>
    </lineage>
</organism>
<evidence type="ECO:0000259" key="2">
    <source>
        <dbReference type="Pfam" id="PF04993"/>
    </source>
</evidence>
<proteinExistence type="predicted"/>
<dbReference type="Proteomes" id="UP000308149">
    <property type="component" value="Chromosome"/>
</dbReference>
<keyword evidence="4" id="KW-1185">Reference proteome</keyword>
<feature type="domain" description="TfoX N-terminal" evidence="2">
    <location>
        <begin position="11"/>
        <end position="103"/>
    </location>
</feature>
<evidence type="ECO:0000313" key="3">
    <source>
        <dbReference type="EMBL" id="QDA56597.1"/>
    </source>
</evidence>
<accession>A0A5B7ZNX5</accession>
<dbReference type="PANTHER" id="PTHR36121:SF1">
    <property type="entry name" value="PROTEIN SXY"/>
    <property type="match status" value="1"/>
</dbReference>
<dbReference type="OrthoDB" id="8687154at2"/>